<evidence type="ECO:0000313" key="3">
    <source>
        <dbReference type="Proteomes" id="UP000030690"/>
    </source>
</evidence>
<feature type="region of interest" description="Disordered" evidence="1">
    <location>
        <begin position="129"/>
        <end position="150"/>
    </location>
</feature>
<dbReference type="Proteomes" id="UP000030690">
    <property type="component" value="Unassembled WGS sequence"/>
</dbReference>
<protein>
    <submittedName>
        <fullName evidence="2">Uncharacterized protein</fullName>
    </submittedName>
</protein>
<gene>
    <name evidence="2" type="ORF">PFFVO_02455</name>
</gene>
<accession>A0A024V6U0</accession>
<dbReference type="OrthoDB" id="348706at2759"/>
<feature type="compositionally biased region" description="Low complexity" evidence="1">
    <location>
        <begin position="129"/>
        <end position="143"/>
    </location>
</feature>
<dbReference type="AlphaFoldDB" id="A0A024V6U0"/>
<reference evidence="2 3" key="2">
    <citation type="submission" date="2013-02" db="EMBL/GenBank/DDBJ databases">
        <title>The Genome Sequence of Plasmodium falciparum Vietnam Oak-Knoll (FVO).</title>
        <authorList>
            <consortium name="The Broad Institute Genome Sequencing Platform"/>
            <consortium name="The Broad Institute Genome Sequencing Center for Infectious Disease"/>
            <person name="Neafsey D."/>
            <person name="Cheeseman I."/>
            <person name="Volkman S."/>
            <person name="Adams J."/>
            <person name="Walker B."/>
            <person name="Young S.K."/>
            <person name="Zeng Q."/>
            <person name="Gargeya S."/>
            <person name="Fitzgerald M."/>
            <person name="Haas B."/>
            <person name="Abouelleil A."/>
            <person name="Alvarado L."/>
            <person name="Arachchi H.M."/>
            <person name="Berlin A.M."/>
            <person name="Chapman S.B."/>
            <person name="Dewar J."/>
            <person name="Goldberg J."/>
            <person name="Griggs A."/>
            <person name="Gujja S."/>
            <person name="Hansen M."/>
            <person name="Howarth C."/>
            <person name="Imamovic A."/>
            <person name="Larimer J."/>
            <person name="McCowan C."/>
            <person name="Murphy C."/>
            <person name="Neiman D."/>
            <person name="Pearson M."/>
            <person name="Priest M."/>
            <person name="Roberts A."/>
            <person name="Saif S."/>
            <person name="Shea T."/>
            <person name="Sisk P."/>
            <person name="Sykes S."/>
            <person name="Wortman J."/>
            <person name="Nusbaum C."/>
            <person name="Birren B."/>
        </authorList>
    </citation>
    <scope>NUCLEOTIDE SEQUENCE [LARGE SCALE GENOMIC DNA]</scope>
    <source>
        <strain evidence="3">Vietnam Oak-Knoll (FVO)</strain>
    </source>
</reference>
<proteinExistence type="predicted"/>
<organism evidence="2 3">
    <name type="scientific">Plasmodium falciparum Vietnam Oak-Knoll</name>
    <name type="common">FVO</name>
    <dbReference type="NCBI Taxonomy" id="1036723"/>
    <lineage>
        <taxon>Eukaryota</taxon>
        <taxon>Sar</taxon>
        <taxon>Alveolata</taxon>
        <taxon>Apicomplexa</taxon>
        <taxon>Aconoidasida</taxon>
        <taxon>Haemosporida</taxon>
        <taxon>Plasmodiidae</taxon>
        <taxon>Plasmodium</taxon>
        <taxon>Plasmodium (Laverania)</taxon>
    </lineage>
</organism>
<name>A0A024V6U0_PLAFA</name>
<evidence type="ECO:0000313" key="2">
    <source>
        <dbReference type="EMBL" id="ETW18556.1"/>
    </source>
</evidence>
<reference evidence="2 3" key="1">
    <citation type="submission" date="2013-02" db="EMBL/GenBank/DDBJ databases">
        <title>The Genome Annotation of Plasmodium falciparum Vietnam Oak-Knoll (FVO).</title>
        <authorList>
            <consortium name="The Broad Institute Genome Sequencing Platform"/>
            <consortium name="The Broad Institute Genome Sequencing Center for Infectious Disease"/>
            <person name="Neafsey D."/>
            <person name="Hoffman S."/>
            <person name="Volkman S."/>
            <person name="Rosenthal P."/>
            <person name="Walker B."/>
            <person name="Young S.K."/>
            <person name="Zeng Q."/>
            <person name="Gargeya S."/>
            <person name="Fitzgerald M."/>
            <person name="Haas B."/>
            <person name="Abouelleil A."/>
            <person name="Allen A.W."/>
            <person name="Alvarado L."/>
            <person name="Arachchi H.M."/>
            <person name="Berlin A.M."/>
            <person name="Chapman S.B."/>
            <person name="Gainer-Dewar J."/>
            <person name="Goldberg J."/>
            <person name="Griggs A."/>
            <person name="Gujja S."/>
            <person name="Hansen M."/>
            <person name="Howarth C."/>
            <person name="Imamovic A."/>
            <person name="Ireland A."/>
            <person name="Larimer J."/>
            <person name="McCowan C."/>
            <person name="Murphy C."/>
            <person name="Pearson M."/>
            <person name="Poon T.W."/>
            <person name="Priest M."/>
            <person name="Roberts A."/>
            <person name="Saif S."/>
            <person name="Shea T."/>
            <person name="Sisk P."/>
            <person name="Sykes S."/>
            <person name="Wortman J."/>
            <person name="Nusbaum C."/>
            <person name="Birren B."/>
        </authorList>
    </citation>
    <scope>NUCLEOTIDE SEQUENCE [LARGE SCALE GENOMIC DNA]</scope>
    <source>
        <strain evidence="3">Vietnam Oak-Knoll (FVO)</strain>
    </source>
</reference>
<dbReference type="EMBL" id="KI925078">
    <property type="protein sequence ID" value="ETW18556.1"/>
    <property type="molecule type" value="Genomic_DNA"/>
</dbReference>
<sequence length="166" mass="19689">MELNKNEKKKKDDEDDWELHPLFLSKIPKKNDIDKNAALSALITLINEEEEKEIYNYEPRRKNLRKKITAKGEIIHKKDRRNMYEPYQNYKDIKCFDKKNDFNKDNLINDNTQINLNVNNHIDQNINYIENNNNTSNPDTTNNTRKDGEETSMGELLVCLSMINLK</sequence>
<evidence type="ECO:0000256" key="1">
    <source>
        <dbReference type="SAM" id="MobiDB-lite"/>
    </source>
</evidence>